<evidence type="ECO:0000256" key="4">
    <source>
        <dbReference type="ARBA" id="ARBA00022989"/>
    </source>
</evidence>
<dbReference type="Proteomes" id="UP001430848">
    <property type="component" value="Unassembled WGS sequence"/>
</dbReference>
<dbReference type="SUPFAM" id="SSF103473">
    <property type="entry name" value="MFS general substrate transporter"/>
    <property type="match status" value="1"/>
</dbReference>
<reference evidence="7 8" key="1">
    <citation type="submission" date="2024-02" db="EMBL/GenBank/DDBJ databases">
        <title>De novo assembly and annotation of 12 fungi associated with fruit tree decline syndrome in Ontario, Canada.</title>
        <authorList>
            <person name="Sulman M."/>
            <person name="Ellouze W."/>
            <person name="Ilyukhin E."/>
        </authorList>
    </citation>
    <scope>NUCLEOTIDE SEQUENCE [LARGE SCALE GENOMIC DNA]</scope>
    <source>
        <strain evidence="7 8">M169</strain>
    </source>
</reference>
<keyword evidence="8" id="KW-1185">Reference proteome</keyword>
<keyword evidence="4 6" id="KW-1133">Transmembrane helix</keyword>
<feature type="transmembrane region" description="Helical" evidence="6">
    <location>
        <begin position="467"/>
        <end position="487"/>
    </location>
</feature>
<dbReference type="PANTHER" id="PTHR43791">
    <property type="entry name" value="PERMEASE-RELATED"/>
    <property type="match status" value="1"/>
</dbReference>
<evidence type="ECO:0000313" key="8">
    <source>
        <dbReference type="Proteomes" id="UP001430848"/>
    </source>
</evidence>
<comment type="caution">
    <text evidence="7">The sequence shown here is derived from an EMBL/GenBank/DDBJ whole genome shotgun (WGS) entry which is preliminary data.</text>
</comment>
<proteinExistence type="predicted"/>
<feature type="transmembrane region" description="Helical" evidence="6">
    <location>
        <begin position="432"/>
        <end position="455"/>
    </location>
</feature>
<dbReference type="PANTHER" id="PTHR43791:SF48">
    <property type="entry name" value="TRANSPORTER, PUTATIVE (AFU_ORTHOLOGUE AFUA_4G01000)-RELATED"/>
    <property type="match status" value="1"/>
</dbReference>
<organism evidence="7 8">
    <name type="scientific">Diaporthe eres</name>
    <name type="common">Phomopsis oblonga</name>
    <dbReference type="NCBI Taxonomy" id="83184"/>
    <lineage>
        <taxon>Eukaryota</taxon>
        <taxon>Fungi</taxon>
        <taxon>Dikarya</taxon>
        <taxon>Ascomycota</taxon>
        <taxon>Pezizomycotina</taxon>
        <taxon>Sordariomycetes</taxon>
        <taxon>Sordariomycetidae</taxon>
        <taxon>Diaporthales</taxon>
        <taxon>Diaporthaceae</taxon>
        <taxon>Diaporthe</taxon>
        <taxon>Diaporthe eres species complex</taxon>
    </lineage>
</organism>
<keyword evidence="5 6" id="KW-0472">Membrane</keyword>
<sequence>MADVLDCIRIQESAGAWAEELHRALSDQEESIHARIYTRPLVHLKRCYISELPNEILAKIFHQVASESSRHFLGIVKTNRHFHDIAIPLLYSRLELLPGRPREDMQSLGLSFRRHPERRGYAREAKLCGSPGKFRSLSQFPILFNHDAFPNIKRLHGIWVAVCGLQNVLAGDEISTGTSTIEELIFEESDVETERGGIDALMSACKVVRKLVLHSGHGASEMQCSGGYLDKAMGSAIARHAATLEILEIKPNEAQISTYLLNQHGGLKDHLPSFLALKDLTVHMACFYGGEQSPSTTNGGPPASKGLVYFLPGSIERLALVGGPEHPRGFPPTIVRPWPSLRLEIIALLHHSGHNSRFPTLKRVQLPEWVNDSTQGPDAETLPQLKGLAADLNVAVLFAVRCLVGVFESGLMPGIAYYLSRWYRRAELGFRLSFYIAMAPMAGAFGGLLASGILSLPGIGTLHGWRMIFVVEGIITVGLSIVAFALLTDRPETARWLTPEERQLVSHRVTSERLSGTVLLDNMGRKKLWRGVANPVTLATGSMYLMNAVTVQGLGFFLPTIISTIYPDASVTRQQLYTVPPYVIGAFFTVAFSGLSWMLDRRQIIMTINSVAELSGLDKEEVGDLDWKHPDFRWRP</sequence>
<name>A0ABR1NME7_DIAER</name>
<evidence type="ECO:0008006" key="9">
    <source>
        <dbReference type="Google" id="ProtNLM"/>
    </source>
</evidence>
<comment type="subcellular location">
    <subcellularLocation>
        <location evidence="1">Membrane</location>
        <topology evidence="1">Multi-pass membrane protein</topology>
    </subcellularLocation>
</comment>
<keyword evidence="2" id="KW-0813">Transport</keyword>
<keyword evidence="3 6" id="KW-0812">Transmembrane</keyword>
<evidence type="ECO:0000256" key="6">
    <source>
        <dbReference type="SAM" id="Phobius"/>
    </source>
</evidence>
<dbReference type="Pfam" id="PF07690">
    <property type="entry name" value="MFS_1"/>
    <property type="match status" value="1"/>
</dbReference>
<gene>
    <name evidence="7" type="ORF">SLS63_013810</name>
</gene>
<evidence type="ECO:0000256" key="5">
    <source>
        <dbReference type="ARBA" id="ARBA00023136"/>
    </source>
</evidence>
<feature type="transmembrane region" description="Helical" evidence="6">
    <location>
        <begin position="579"/>
        <end position="599"/>
    </location>
</feature>
<accession>A0ABR1NME7</accession>
<feature type="transmembrane region" description="Helical" evidence="6">
    <location>
        <begin position="394"/>
        <end position="420"/>
    </location>
</feature>
<dbReference type="Gene3D" id="1.20.1250.20">
    <property type="entry name" value="MFS general substrate transporter like domains"/>
    <property type="match status" value="1"/>
</dbReference>
<protein>
    <recommendedName>
        <fullName evidence="9">F-box domain-containing protein</fullName>
    </recommendedName>
</protein>
<feature type="transmembrane region" description="Helical" evidence="6">
    <location>
        <begin position="544"/>
        <end position="567"/>
    </location>
</feature>
<dbReference type="InterPro" id="IPR011701">
    <property type="entry name" value="MFS"/>
</dbReference>
<evidence type="ECO:0000313" key="7">
    <source>
        <dbReference type="EMBL" id="KAK7707186.1"/>
    </source>
</evidence>
<evidence type="ECO:0000256" key="3">
    <source>
        <dbReference type="ARBA" id="ARBA00022692"/>
    </source>
</evidence>
<evidence type="ECO:0000256" key="1">
    <source>
        <dbReference type="ARBA" id="ARBA00004141"/>
    </source>
</evidence>
<dbReference type="InterPro" id="IPR036259">
    <property type="entry name" value="MFS_trans_sf"/>
</dbReference>
<evidence type="ECO:0000256" key="2">
    <source>
        <dbReference type="ARBA" id="ARBA00022448"/>
    </source>
</evidence>
<dbReference type="EMBL" id="JAKNSF020000206">
    <property type="protein sequence ID" value="KAK7707186.1"/>
    <property type="molecule type" value="Genomic_DNA"/>
</dbReference>